<dbReference type="RefSeq" id="WP_160776998.1">
    <property type="nucleotide sequence ID" value="NZ_WUMV01000008.1"/>
</dbReference>
<reference evidence="1 2" key="1">
    <citation type="submission" date="2019-12" db="EMBL/GenBank/DDBJ databases">
        <authorList>
            <person name="Li M."/>
        </authorList>
    </citation>
    <scope>NUCLEOTIDE SEQUENCE [LARGE SCALE GENOMIC DNA]</scope>
    <source>
        <strain evidence="1 2">GBMRC 2046</strain>
    </source>
</reference>
<dbReference type="AlphaFoldDB" id="A0A7X3LX55"/>
<gene>
    <name evidence="1" type="ORF">GR183_17740</name>
</gene>
<proteinExistence type="predicted"/>
<dbReference type="PROSITE" id="PS51257">
    <property type="entry name" value="PROKAR_LIPOPROTEIN"/>
    <property type="match status" value="1"/>
</dbReference>
<comment type="caution">
    <text evidence="1">The sequence shown here is derived from an EMBL/GenBank/DDBJ whole genome shotgun (WGS) entry which is preliminary data.</text>
</comment>
<dbReference type="Proteomes" id="UP000433101">
    <property type="component" value="Unassembled WGS sequence"/>
</dbReference>
<evidence type="ECO:0000313" key="1">
    <source>
        <dbReference type="EMBL" id="MXN66759.1"/>
    </source>
</evidence>
<evidence type="ECO:0000313" key="2">
    <source>
        <dbReference type="Proteomes" id="UP000433101"/>
    </source>
</evidence>
<sequence length="75" mass="8107">MRVLSGLVLTTAFVAFVPGTAIACEWMKSAKSPMTEITLDQTSKPVTSLATNDLDSSIVAEEEAREIRKPVRPAE</sequence>
<keyword evidence="2" id="KW-1185">Reference proteome</keyword>
<dbReference type="EMBL" id="WUMV01000008">
    <property type="protein sequence ID" value="MXN66759.1"/>
    <property type="molecule type" value="Genomic_DNA"/>
</dbReference>
<name>A0A7X3LX55_9HYPH</name>
<accession>A0A7X3LX55</accession>
<organism evidence="1 2">
    <name type="scientific">Stappia sediminis</name>
    <dbReference type="NCBI Taxonomy" id="2692190"/>
    <lineage>
        <taxon>Bacteria</taxon>
        <taxon>Pseudomonadati</taxon>
        <taxon>Pseudomonadota</taxon>
        <taxon>Alphaproteobacteria</taxon>
        <taxon>Hyphomicrobiales</taxon>
        <taxon>Stappiaceae</taxon>
        <taxon>Stappia</taxon>
    </lineage>
</organism>
<protein>
    <submittedName>
        <fullName evidence="1">Uncharacterized protein</fullName>
    </submittedName>
</protein>